<feature type="non-terminal residue" evidence="11">
    <location>
        <position position="846"/>
    </location>
</feature>
<dbReference type="STRING" id="33528.ENSGAFP00000002620"/>
<evidence type="ECO:0000256" key="3">
    <source>
        <dbReference type="ARBA" id="ARBA00022679"/>
    </source>
</evidence>
<reference evidence="11 12" key="1">
    <citation type="journal article" date="2018" name="G3 (Bethesda)">
        <title>A High-Quality Reference Genome for the Invasive Mosquitofish Gambusia affinis Using a Chicago Library.</title>
        <authorList>
            <person name="Hoffberg S.L."/>
            <person name="Troendle N.J."/>
            <person name="Glenn T.C."/>
            <person name="Mahmud O."/>
            <person name="Louha S."/>
            <person name="Chalopin D."/>
            <person name="Bennetzen J.L."/>
            <person name="Mauricio R."/>
        </authorList>
    </citation>
    <scope>NUCLEOTIDE SEQUENCE [LARGE SCALE GENOMIC DNA]</scope>
    <source>
        <strain evidence="11">NE01/NJP1002.9</strain>
        <tissue evidence="11">Muscle</tissue>
    </source>
</reference>
<dbReference type="InterPro" id="IPR043472">
    <property type="entry name" value="Macro_dom-like"/>
</dbReference>
<dbReference type="GO" id="GO:0003714">
    <property type="term" value="F:transcription corepressor activity"/>
    <property type="evidence" value="ECO:0007669"/>
    <property type="project" value="TreeGrafter"/>
</dbReference>
<dbReference type="SUPFAM" id="SSF52949">
    <property type="entry name" value="Macro domain-like"/>
    <property type="match status" value="2"/>
</dbReference>
<evidence type="ECO:0000256" key="7">
    <source>
        <dbReference type="RuleBase" id="RU362114"/>
    </source>
</evidence>
<dbReference type="PROSITE" id="PS51154">
    <property type="entry name" value="MACRO"/>
    <property type="match status" value="2"/>
</dbReference>
<proteinExistence type="inferred from homology"/>
<evidence type="ECO:0000256" key="8">
    <source>
        <dbReference type="SAM" id="MobiDB-lite"/>
    </source>
</evidence>
<evidence type="ECO:0000313" key="12">
    <source>
        <dbReference type="Proteomes" id="UP000250572"/>
    </source>
</evidence>
<comment type="subcellular location">
    <subcellularLocation>
        <location evidence="1">Nucleus</location>
    </subcellularLocation>
</comment>
<dbReference type="Proteomes" id="UP000250572">
    <property type="component" value="Unassembled WGS sequence"/>
</dbReference>
<name>A0A315W3N2_GAMAF</name>
<evidence type="ECO:0000256" key="5">
    <source>
        <dbReference type="ARBA" id="ARBA00023242"/>
    </source>
</evidence>
<dbReference type="GO" id="GO:0005634">
    <property type="term" value="C:nucleus"/>
    <property type="evidence" value="ECO:0007669"/>
    <property type="project" value="UniProtKB-SubCell"/>
</dbReference>
<dbReference type="PANTHER" id="PTHR14453">
    <property type="entry name" value="PARP/ZINC FINGER CCCH TYPE DOMAIN CONTAINING PROTEIN"/>
    <property type="match status" value="1"/>
</dbReference>
<feature type="domain" description="Macro" evidence="10">
    <location>
        <begin position="338"/>
        <end position="513"/>
    </location>
</feature>
<dbReference type="Gene3D" id="3.40.220.10">
    <property type="entry name" value="Leucine Aminopeptidase, subunit E, domain 1"/>
    <property type="match status" value="2"/>
</dbReference>
<keyword evidence="3 7" id="KW-0808">Transferase</keyword>
<feature type="domain" description="Macro" evidence="10">
    <location>
        <begin position="129"/>
        <end position="316"/>
    </location>
</feature>
<dbReference type="EMBL" id="NHOQ01000396">
    <property type="protein sequence ID" value="PWA30422.1"/>
    <property type="molecule type" value="Genomic_DNA"/>
</dbReference>
<comment type="similarity">
    <text evidence="6">Belongs to the ARTD/PARP family.</text>
</comment>
<evidence type="ECO:0000313" key="11">
    <source>
        <dbReference type="EMBL" id="PWA30422.1"/>
    </source>
</evidence>
<dbReference type="PANTHER" id="PTHR14453:SF107">
    <property type="entry name" value="POLY [ADP-RIBOSE] POLYMERASE"/>
    <property type="match status" value="1"/>
</dbReference>
<comment type="caution">
    <text evidence="11">The sequence shown here is derived from an EMBL/GenBank/DDBJ whole genome shotgun (WGS) entry which is preliminary data.</text>
</comment>
<evidence type="ECO:0000256" key="1">
    <source>
        <dbReference type="ARBA" id="ARBA00004123"/>
    </source>
</evidence>
<evidence type="ECO:0000256" key="4">
    <source>
        <dbReference type="ARBA" id="ARBA00023027"/>
    </source>
</evidence>
<feature type="compositionally biased region" description="Basic and acidic residues" evidence="8">
    <location>
        <begin position="17"/>
        <end position="27"/>
    </location>
</feature>
<dbReference type="InterPro" id="IPR052056">
    <property type="entry name" value="Mono-ARTD/PARP"/>
</dbReference>
<keyword evidence="5" id="KW-0539">Nucleus</keyword>
<evidence type="ECO:0000256" key="6">
    <source>
        <dbReference type="ARBA" id="ARBA00024347"/>
    </source>
</evidence>
<dbReference type="GO" id="GO:0005737">
    <property type="term" value="C:cytoplasm"/>
    <property type="evidence" value="ECO:0007669"/>
    <property type="project" value="TreeGrafter"/>
</dbReference>
<feature type="non-terminal residue" evidence="11">
    <location>
        <position position="1"/>
    </location>
</feature>
<dbReference type="InterPro" id="IPR002589">
    <property type="entry name" value="Macro_dom"/>
</dbReference>
<keyword evidence="2 7" id="KW-0328">Glycosyltransferase</keyword>
<dbReference type="SMART" id="SM00506">
    <property type="entry name" value="A1pp"/>
    <property type="match status" value="2"/>
</dbReference>
<feature type="domain" description="PARP catalytic" evidence="9">
    <location>
        <begin position="668"/>
        <end position="846"/>
    </location>
</feature>
<accession>A0A315W3N2</accession>
<dbReference type="Pfam" id="PF00644">
    <property type="entry name" value="PARP"/>
    <property type="match status" value="1"/>
</dbReference>
<dbReference type="SUPFAM" id="SSF56399">
    <property type="entry name" value="ADP-ribosylation"/>
    <property type="match status" value="1"/>
</dbReference>
<dbReference type="InterPro" id="IPR012317">
    <property type="entry name" value="Poly(ADP-ribose)pol_cat_dom"/>
</dbReference>
<keyword evidence="12" id="KW-1185">Reference proteome</keyword>
<dbReference type="GO" id="GO:0003950">
    <property type="term" value="F:NAD+ poly-ADP-ribosyltransferase activity"/>
    <property type="evidence" value="ECO:0007669"/>
    <property type="project" value="UniProtKB-UniRule"/>
</dbReference>
<evidence type="ECO:0000259" key="10">
    <source>
        <dbReference type="PROSITE" id="PS51154"/>
    </source>
</evidence>
<feature type="region of interest" description="Disordered" evidence="8">
    <location>
        <begin position="1"/>
        <end position="50"/>
    </location>
</feature>
<dbReference type="CDD" id="cd01439">
    <property type="entry name" value="TCCD_inducible_PARP_like"/>
    <property type="match status" value="1"/>
</dbReference>
<gene>
    <name evidence="11" type="ORF">CCH79_00020670</name>
</gene>
<dbReference type="AlphaFoldDB" id="A0A315W3N2"/>
<evidence type="ECO:0000259" key="9">
    <source>
        <dbReference type="PROSITE" id="PS51059"/>
    </source>
</evidence>
<dbReference type="GO" id="GO:0070212">
    <property type="term" value="P:protein poly-ADP-ribosylation"/>
    <property type="evidence" value="ECO:0007669"/>
    <property type="project" value="TreeGrafter"/>
</dbReference>
<dbReference type="Gene3D" id="3.90.228.10">
    <property type="match status" value="1"/>
</dbReference>
<keyword evidence="4 7" id="KW-0520">NAD</keyword>
<dbReference type="Pfam" id="PF01661">
    <property type="entry name" value="Macro"/>
    <property type="match status" value="2"/>
</dbReference>
<dbReference type="EC" id="2.4.2.-" evidence="7"/>
<protein>
    <recommendedName>
        <fullName evidence="7">Poly [ADP-ribose] polymerase</fullName>
        <shortName evidence="7">PARP</shortName>
        <ecNumber evidence="7">2.4.2.-</ecNumber>
    </recommendedName>
</protein>
<dbReference type="PROSITE" id="PS51059">
    <property type="entry name" value="PARP_CATALYTIC"/>
    <property type="match status" value="1"/>
</dbReference>
<organism evidence="11 12">
    <name type="scientific">Gambusia affinis</name>
    <name type="common">Western mosquitofish</name>
    <name type="synonym">Heterandria affinis</name>
    <dbReference type="NCBI Taxonomy" id="33528"/>
    <lineage>
        <taxon>Eukaryota</taxon>
        <taxon>Metazoa</taxon>
        <taxon>Chordata</taxon>
        <taxon>Craniata</taxon>
        <taxon>Vertebrata</taxon>
        <taxon>Euteleostomi</taxon>
        <taxon>Actinopterygii</taxon>
        <taxon>Neopterygii</taxon>
        <taxon>Teleostei</taxon>
        <taxon>Neoteleostei</taxon>
        <taxon>Acanthomorphata</taxon>
        <taxon>Ovalentaria</taxon>
        <taxon>Atherinomorphae</taxon>
        <taxon>Cyprinodontiformes</taxon>
        <taxon>Poeciliidae</taxon>
        <taxon>Poeciliinae</taxon>
        <taxon>Gambusia</taxon>
    </lineage>
</organism>
<sequence>GSPLAQFVSLNSTPGRDQYHVLSRDRLPSSLRSEEDGENGAPGRQPRISAGLQVTEAAKGRHGTESSLHKEEASEWETQGGVACQCFSFHIRHLANRRRKRANPSRVSCKYVLKFELEFTKLMYFPGQQAASGAAPGTGYQVEVVQGAIEDQQDDAIVCPMIGHDSLSSRIGKTLSNIIGDQLEEKFRETEKATLPSETVVVEGLPGLKCKAVIFLNLISWHNNEHETAVQALRQGIKRILVICKIRGYRSVALPVLGTGALLRFPHKIASTILLEEIGAYGQNRTEKTSFRVRIVVYPKDKESSRAFKCAQGVLLQKGYISHVDLAEGSFYQCVSVIDGEVTAMIGAVKLQLVCGDIVNAGTDVIVNTTNFTKLLFGVSKAILEAAGPAVHAELLQVLSLGTPEDLICSTSAGQLGCKQIVHASFKGSTQRIRSTCKKILQLCESKGYGSVAFPAINTGRARMVFGESCKAMLDGMSVAIKEMNPDFVSLIRIVILEKQVFQAFRSELESRCQQGDVQSWFSFLGFSKQPTKKILDMYLGSSSSTSPQDQTVMLPTPGPVESQEIHCGFDVVKVMKYLVGILQVEFPEGAKWAIEDESGELLELSLLDKEADVKRELSLDMSTKDGKQFTVNLKAREATECLTGKSYEMKNVATEPDSVASPLSLELPTHWEPMIGQLFKKVELDPKSAEYQEIERVQNVYLWHAFNVCRRRILSKNGETDLGEKFLFHGTSAKSCEIIERDRFDRSYAGQHAAAFGKGVYFAVNAKYSADNFSPPDESGVKRLYMARVITGRYTVGSSTMKAPPPRGADPTDCFDSLVNCQVQPVIFVIFHDDQAYPEYLITFS</sequence>
<evidence type="ECO:0000256" key="2">
    <source>
        <dbReference type="ARBA" id="ARBA00022676"/>
    </source>
</evidence>
<dbReference type="GO" id="GO:0010629">
    <property type="term" value="P:negative regulation of gene expression"/>
    <property type="evidence" value="ECO:0007669"/>
    <property type="project" value="TreeGrafter"/>
</dbReference>
<dbReference type="GO" id="GO:1990404">
    <property type="term" value="F:NAD+-protein mono-ADP-ribosyltransferase activity"/>
    <property type="evidence" value="ECO:0007669"/>
    <property type="project" value="TreeGrafter"/>
</dbReference>